<evidence type="ECO:0000256" key="1">
    <source>
        <dbReference type="ARBA" id="ARBA00022801"/>
    </source>
</evidence>
<dbReference type="InterPro" id="IPR002502">
    <property type="entry name" value="Amidase_domain"/>
</dbReference>
<accession>A0ABQ0BV52</accession>
<dbReference type="InterPro" id="IPR036505">
    <property type="entry name" value="Amidase/PGRP_sf"/>
</dbReference>
<dbReference type="PANTHER" id="PTHR33308">
    <property type="entry name" value="PEPTIDOGLYCAN HYDROLASE FLGJ"/>
    <property type="match status" value="1"/>
</dbReference>
<dbReference type="Gene3D" id="3.40.80.10">
    <property type="entry name" value="Peptidoglycan recognition protein-like"/>
    <property type="match status" value="1"/>
</dbReference>
<proteinExistence type="predicted"/>
<evidence type="ECO:0000313" key="4">
    <source>
        <dbReference type="EMBL" id="GAA6500416.1"/>
    </source>
</evidence>
<keyword evidence="1" id="KW-0378">Hydrolase</keyword>
<dbReference type="SUPFAM" id="SSF55846">
    <property type="entry name" value="N-acetylmuramoyl-L-alanine amidase-like"/>
    <property type="match status" value="1"/>
</dbReference>
<keyword evidence="5" id="KW-1185">Reference proteome</keyword>
<dbReference type="PANTHER" id="PTHR33308:SF9">
    <property type="entry name" value="PEPTIDOGLYCAN HYDROLASE FLGJ"/>
    <property type="match status" value="1"/>
</dbReference>
<organism evidence="4 5">
    <name type="scientific">Blautia parvula</name>
    <dbReference type="NCBI Taxonomy" id="2877527"/>
    <lineage>
        <taxon>Bacteria</taxon>
        <taxon>Bacillati</taxon>
        <taxon>Bacillota</taxon>
        <taxon>Clostridia</taxon>
        <taxon>Lachnospirales</taxon>
        <taxon>Lachnospiraceae</taxon>
        <taxon>Blautia</taxon>
    </lineage>
</organism>
<feature type="domain" description="Mannosyl-glycoprotein endo-beta-N-acetylglucosamidase-like" evidence="2">
    <location>
        <begin position="3"/>
        <end position="163"/>
    </location>
</feature>
<dbReference type="Pfam" id="PF01510">
    <property type="entry name" value="Amidase_2"/>
    <property type="match status" value="1"/>
</dbReference>
<protein>
    <recommendedName>
        <fullName evidence="6">N-acetylmuramoyl-L-alanine amidase</fullName>
    </recommendedName>
</protein>
<dbReference type="Gene3D" id="4.10.80.30">
    <property type="entry name" value="DNA polymerase, domain 6"/>
    <property type="match status" value="1"/>
</dbReference>
<dbReference type="SMART" id="SM00047">
    <property type="entry name" value="LYZ2"/>
    <property type="match status" value="1"/>
</dbReference>
<evidence type="ECO:0000313" key="5">
    <source>
        <dbReference type="Proteomes" id="UP001600941"/>
    </source>
</evidence>
<dbReference type="EMBL" id="BAABZQ010000001">
    <property type="protein sequence ID" value="GAA6500416.1"/>
    <property type="molecule type" value="Genomic_DNA"/>
</dbReference>
<dbReference type="Proteomes" id="UP001600941">
    <property type="component" value="Unassembled WGS sequence"/>
</dbReference>
<dbReference type="RefSeq" id="WP_390424244.1">
    <property type="nucleotide sequence ID" value="NZ_BAABZQ010000001.1"/>
</dbReference>
<evidence type="ECO:0000259" key="3">
    <source>
        <dbReference type="SMART" id="SM00644"/>
    </source>
</evidence>
<dbReference type="Pfam" id="PF01832">
    <property type="entry name" value="Glucosaminidase"/>
    <property type="match status" value="1"/>
</dbReference>
<dbReference type="InterPro" id="IPR002901">
    <property type="entry name" value="MGlyc_endo_b_GlcNAc-like_dom"/>
</dbReference>
<dbReference type="Gene3D" id="1.10.530.10">
    <property type="match status" value="1"/>
</dbReference>
<gene>
    <name evidence="4" type="ORF">K340107D12_32320</name>
</gene>
<feature type="domain" description="N-acetylmuramoyl-L-alanine amidase" evidence="3">
    <location>
        <begin position="179"/>
        <end position="321"/>
    </location>
</feature>
<name>A0ABQ0BV52_9FIRM</name>
<reference evidence="4 5" key="1">
    <citation type="submission" date="2024-04" db="EMBL/GenBank/DDBJ databases">
        <title>Defined microbial consortia suppress multidrug-resistant proinflammatory Enterobacteriaceae via ecological control.</title>
        <authorList>
            <person name="Furuichi M."/>
            <person name="Kawaguchi T."/>
            <person name="Pust M."/>
            <person name="Yasuma K."/>
            <person name="Plichta D."/>
            <person name="Hasegawa N."/>
            <person name="Ohya T."/>
            <person name="Bhattarai S."/>
            <person name="Sasajima S."/>
            <person name="Aoto Y."/>
            <person name="Tuganbaev T."/>
            <person name="Yaginuma M."/>
            <person name="Ueda M."/>
            <person name="Okahashi N."/>
            <person name="Amafuji K."/>
            <person name="Kiridooshi Y."/>
            <person name="Sugita K."/>
            <person name="Strazar M."/>
            <person name="Skelly A."/>
            <person name="Suda W."/>
            <person name="Hattori M."/>
            <person name="Nakamoto N."/>
            <person name="Caballero S."/>
            <person name="Norman J."/>
            <person name="Olle B."/>
            <person name="Tanoue T."/>
            <person name="Arita M."/>
            <person name="Bucci V."/>
            <person name="Atarashi K."/>
            <person name="Xavier R."/>
            <person name="Honda K."/>
        </authorList>
    </citation>
    <scope>NUCLEOTIDE SEQUENCE [LARGE SCALE GENOMIC DNA]</scope>
    <source>
        <strain evidence="5">k34-0107-D12</strain>
    </source>
</reference>
<sequence>MTEKEFVSYIGPLASDDMNKTGILASITAAQAILESGYGSTELATQANNLFGMKASLSGNTWPSDWDGQTYKKQTKEQDENGKEYAITADFRKYKNHAESLKDHSNYLSAAKNGSQKRYAGLIGERNYKEAATLIKAGGYATDTKYVSKLCSIIEKWDLTQYDVQKGEVKLDINKHLTGYNHNTGSVNRIKYLVIHYVGALGGALDNCKYYAGGNRNASAHYFVGFSGEIWQSVEDQNIAWHCGASSYIHPDCRNANSIGIEMCVRNKGSQADTSKDWYFEDATVDAAIELAKHLMKKYGIPADRVIRHYDVTGKICPNPYVYNTTAHTWNEFKKALTGGSTQAAPTEKKYYRVRTSWDNAKSQIGAYENLQNAINACKEGFTVYDWDGKAVHTNGTAAVPYQVKITTEDLRIRTGPGTNHDFTGQYTGKGVFTIVEESEGSGAPIWGRLKSGAGWIGIDPSWSVRI</sequence>
<evidence type="ECO:0008006" key="6">
    <source>
        <dbReference type="Google" id="ProtNLM"/>
    </source>
</evidence>
<comment type="caution">
    <text evidence="4">The sequence shown here is derived from an EMBL/GenBank/DDBJ whole genome shotgun (WGS) entry which is preliminary data.</text>
</comment>
<dbReference type="SMART" id="SM00644">
    <property type="entry name" value="Ami_2"/>
    <property type="match status" value="1"/>
</dbReference>
<dbReference type="InterPro" id="IPR051056">
    <property type="entry name" value="Glycosyl_Hydrolase_73"/>
</dbReference>
<evidence type="ECO:0000259" key="2">
    <source>
        <dbReference type="SMART" id="SM00047"/>
    </source>
</evidence>
<dbReference type="CDD" id="cd06583">
    <property type="entry name" value="PGRP"/>
    <property type="match status" value="1"/>
</dbReference>